<dbReference type="OrthoDB" id="9784707at2"/>
<dbReference type="InterPro" id="IPR000182">
    <property type="entry name" value="GNAT_dom"/>
</dbReference>
<dbReference type="RefSeq" id="WP_045672731.1">
    <property type="nucleotide sequence ID" value="NZ_CP011058.1"/>
</dbReference>
<dbReference type="Proteomes" id="UP000032633">
    <property type="component" value="Chromosome"/>
</dbReference>
<dbReference type="InterPro" id="IPR051908">
    <property type="entry name" value="Ribosomal_N-acetyltransferase"/>
</dbReference>
<dbReference type="KEGG" id="pbj:VN24_25540"/>
<accession>A0A0D5NPX3</accession>
<reference evidence="3" key="2">
    <citation type="submission" date="2015-03" db="EMBL/GenBank/DDBJ databases">
        <title>Genome sequence of Paenibacillus beijingensis strain DSM 24997T.</title>
        <authorList>
            <person name="Kwak Y."/>
            <person name="Shin J.-H."/>
        </authorList>
    </citation>
    <scope>NUCLEOTIDE SEQUENCE [LARGE SCALE GENOMIC DNA]</scope>
    <source>
        <strain evidence="3">DSM 24997</strain>
    </source>
</reference>
<keyword evidence="3" id="KW-1185">Reference proteome</keyword>
<evidence type="ECO:0000259" key="1">
    <source>
        <dbReference type="PROSITE" id="PS51186"/>
    </source>
</evidence>
<dbReference type="Gene3D" id="3.40.630.30">
    <property type="match status" value="1"/>
</dbReference>
<evidence type="ECO:0000313" key="2">
    <source>
        <dbReference type="EMBL" id="AJY77306.1"/>
    </source>
</evidence>
<dbReference type="InterPro" id="IPR016181">
    <property type="entry name" value="Acyl_CoA_acyltransferase"/>
</dbReference>
<dbReference type="EMBL" id="CP011058">
    <property type="protein sequence ID" value="AJY77306.1"/>
    <property type="molecule type" value="Genomic_DNA"/>
</dbReference>
<reference evidence="2 3" key="1">
    <citation type="journal article" date="2015" name="J. Biotechnol.">
        <title>Complete genome sequence of Paenibacillus beijingensis 7188(T) (=DSM 24997(T)), a novel rhizobacterium from jujube garden soil.</title>
        <authorList>
            <person name="Kwak Y."/>
            <person name="Shin J.H."/>
        </authorList>
    </citation>
    <scope>NUCLEOTIDE SEQUENCE [LARGE SCALE GENOMIC DNA]</scope>
    <source>
        <strain evidence="2 3">DSM 24997</strain>
    </source>
</reference>
<gene>
    <name evidence="2" type="ORF">VN24_25540</name>
</gene>
<dbReference type="Pfam" id="PF13302">
    <property type="entry name" value="Acetyltransf_3"/>
    <property type="match status" value="1"/>
</dbReference>
<dbReference type="GO" id="GO:0005737">
    <property type="term" value="C:cytoplasm"/>
    <property type="evidence" value="ECO:0007669"/>
    <property type="project" value="TreeGrafter"/>
</dbReference>
<organism evidence="2 3">
    <name type="scientific">Paenibacillus beijingensis</name>
    <dbReference type="NCBI Taxonomy" id="1126833"/>
    <lineage>
        <taxon>Bacteria</taxon>
        <taxon>Bacillati</taxon>
        <taxon>Bacillota</taxon>
        <taxon>Bacilli</taxon>
        <taxon>Bacillales</taxon>
        <taxon>Paenibacillaceae</taxon>
        <taxon>Paenibacillus</taxon>
    </lineage>
</organism>
<dbReference type="GO" id="GO:1990189">
    <property type="term" value="F:protein N-terminal-serine acetyltransferase activity"/>
    <property type="evidence" value="ECO:0007669"/>
    <property type="project" value="TreeGrafter"/>
</dbReference>
<sequence length="187" mass="22089">MFSCKLNDLIELRLLEARYARTLFHTVDRNRDYLYRWLPWVEYTETADDMKALIEFDMNRFAENDGFSAGIFEQGNVIGVVSFQEIDWRHRKTSIAYWLSEDRQGRGIMTAACTEMVHYAMITLELNRVEIRARVDNARSRAIPERLGFTQEGVLRQEEYSGGRYHDHAVYGMLADEWKARTVRYRG</sequence>
<protein>
    <recommendedName>
        <fullName evidence="1">N-acetyltransferase domain-containing protein</fullName>
    </recommendedName>
</protein>
<dbReference type="STRING" id="1126833.VN24_25540"/>
<dbReference type="PROSITE" id="PS51186">
    <property type="entry name" value="GNAT"/>
    <property type="match status" value="1"/>
</dbReference>
<dbReference type="PANTHER" id="PTHR43441">
    <property type="entry name" value="RIBOSOMAL-PROTEIN-SERINE ACETYLTRANSFERASE"/>
    <property type="match status" value="1"/>
</dbReference>
<dbReference type="PANTHER" id="PTHR43441:SF12">
    <property type="entry name" value="RIBOSOMAL N-ACETYLTRANSFERASE YDAF-RELATED"/>
    <property type="match status" value="1"/>
</dbReference>
<dbReference type="PATRIC" id="fig|1126833.4.peg.5613"/>
<proteinExistence type="predicted"/>
<evidence type="ECO:0000313" key="3">
    <source>
        <dbReference type="Proteomes" id="UP000032633"/>
    </source>
</evidence>
<dbReference type="GO" id="GO:0008999">
    <property type="term" value="F:protein-N-terminal-alanine acetyltransferase activity"/>
    <property type="evidence" value="ECO:0007669"/>
    <property type="project" value="TreeGrafter"/>
</dbReference>
<dbReference type="SUPFAM" id="SSF55729">
    <property type="entry name" value="Acyl-CoA N-acyltransferases (Nat)"/>
    <property type="match status" value="1"/>
</dbReference>
<dbReference type="AlphaFoldDB" id="A0A0D5NPX3"/>
<dbReference type="HOGENOM" id="CLU_013985_3_0_9"/>
<feature type="domain" description="N-acetyltransferase" evidence="1">
    <location>
        <begin position="22"/>
        <end position="176"/>
    </location>
</feature>
<name>A0A0D5NPX3_9BACL</name>